<reference evidence="2" key="1">
    <citation type="submission" date="2023-07" db="EMBL/GenBank/DDBJ databases">
        <title>Cedecea davisae an AmpC producer and its therapeutic implications.</title>
        <authorList>
            <person name="Notter J."/>
        </authorList>
    </citation>
    <scope>NUCLEOTIDE SEQUENCE [LARGE SCALE GENOMIC DNA]</scope>
    <source>
        <strain evidence="2">1</strain>
    </source>
</reference>
<name>A0ABS6DLK6_9ENTR</name>
<sequence>MRKIIVAVLFINVAFAVWALYLRAPLTPRGLNVFCEASLKLSNDRDGSVFDFDGTIVTRFKNDGTGYLDLLGVAGRQGKTYNVSREVNFTWVPKDEDGIYGVTLHTATVTQGDNTPNELVENNITGRMNVINSYIVRHANHNTWSIGNIYTPIVMCVDKKN</sequence>
<keyword evidence="2" id="KW-1185">Reference proteome</keyword>
<evidence type="ECO:0000313" key="2">
    <source>
        <dbReference type="Proteomes" id="UP000686327"/>
    </source>
</evidence>
<protein>
    <recommendedName>
        <fullName evidence="3">FidL-like membrane protein</fullName>
    </recommendedName>
</protein>
<dbReference type="Proteomes" id="UP000686327">
    <property type="component" value="Unassembled WGS sequence"/>
</dbReference>
<dbReference type="EMBL" id="JAGRYU010000035">
    <property type="protein sequence ID" value="MBU4684101.1"/>
    <property type="molecule type" value="Genomic_DNA"/>
</dbReference>
<organism evidence="1 2">
    <name type="scientific">Cedecea davisae</name>
    <dbReference type="NCBI Taxonomy" id="158484"/>
    <lineage>
        <taxon>Bacteria</taxon>
        <taxon>Pseudomonadati</taxon>
        <taxon>Pseudomonadota</taxon>
        <taxon>Gammaproteobacteria</taxon>
        <taxon>Enterobacterales</taxon>
        <taxon>Enterobacteriaceae</taxon>
        <taxon>Cedecea</taxon>
    </lineage>
</organism>
<comment type="caution">
    <text evidence="1">The sequence shown here is derived from an EMBL/GenBank/DDBJ whole genome shotgun (WGS) entry which is preliminary data.</text>
</comment>
<dbReference type="RefSeq" id="WP_216376922.1">
    <property type="nucleotide sequence ID" value="NZ_JAGRYT010000038.1"/>
</dbReference>
<gene>
    <name evidence="1" type="ORF">KC222_19045</name>
</gene>
<evidence type="ECO:0000313" key="1">
    <source>
        <dbReference type="EMBL" id="MBU4684101.1"/>
    </source>
</evidence>
<proteinExistence type="predicted"/>
<accession>A0ABS6DLK6</accession>
<evidence type="ECO:0008006" key="3">
    <source>
        <dbReference type="Google" id="ProtNLM"/>
    </source>
</evidence>